<dbReference type="EMBL" id="JAVJIU010000004">
    <property type="protein sequence ID" value="MDR5591471.1"/>
    <property type="molecule type" value="Genomic_DNA"/>
</dbReference>
<name>A0ABU1ESW1_9FLAO</name>
<protein>
    <submittedName>
        <fullName evidence="1">Uncharacterized protein</fullName>
    </submittedName>
</protein>
<accession>A0ABU1ESW1</accession>
<keyword evidence="2" id="KW-1185">Reference proteome</keyword>
<evidence type="ECO:0000313" key="2">
    <source>
        <dbReference type="Proteomes" id="UP001257234"/>
    </source>
</evidence>
<gene>
    <name evidence="1" type="ORF">RE431_12560</name>
</gene>
<sequence length="119" mass="13737">MLDSDTYGAKWDNTYLWFKPDDMETIYISDSGDPETAEPIPNDSDYLIEWDKKGEVYNLRITSYYQDIDFAWFTGYDAQSSSEEIPWVHDGNSIQLQSAKLLPLEDGAYQISISDDLEN</sequence>
<evidence type="ECO:0000313" key="1">
    <source>
        <dbReference type="EMBL" id="MDR5591471.1"/>
    </source>
</evidence>
<reference evidence="2" key="1">
    <citation type="submission" date="2023-07" db="EMBL/GenBank/DDBJ databases">
        <title>Christiangramia sp. SM2212., a novel bacterium of the family Flavobacteriaceae isolated from the sea sediment.</title>
        <authorList>
            <person name="Wang J."/>
            <person name="Zhang X."/>
        </authorList>
    </citation>
    <scope>NUCLEOTIDE SEQUENCE [LARGE SCALE GENOMIC DNA]</scope>
    <source>
        <strain evidence="2">SM2212</strain>
    </source>
</reference>
<comment type="caution">
    <text evidence="1">The sequence shown here is derived from an EMBL/GenBank/DDBJ whole genome shotgun (WGS) entry which is preliminary data.</text>
</comment>
<dbReference type="RefSeq" id="WP_309562332.1">
    <property type="nucleotide sequence ID" value="NZ_JAVJIU010000004.1"/>
</dbReference>
<dbReference type="Proteomes" id="UP001257234">
    <property type="component" value="Unassembled WGS sequence"/>
</dbReference>
<proteinExistence type="predicted"/>
<organism evidence="1 2">
    <name type="scientific">Christiangramia sediminicola</name>
    <dbReference type="NCBI Taxonomy" id="3073267"/>
    <lineage>
        <taxon>Bacteria</taxon>
        <taxon>Pseudomonadati</taxon>
        <taxon>Bacteroidota</taxon>
        <taxon>Flavobacteriia</taxon>
        <taxon>Flavobacteriales</taxon>
        <taxon>Flavobacteriaceae</taxon>
        <taxon>Christiangramia</taxon>
    </lineage>
</organism>